<feature type="transmembrane region" description="Helical" evidence="2">
    <location>
        <begin position="30"/>
        <end position="49"/>
    </location>
</feature>
<proteinExistence type="predicted"/>
<evidence type="ECO:0000256" key="2">
    <source>
        <dbReference type="SAM" id="Phobius"/>
    </source>
</evidence>
<feature type="compositionally biased region" description="Pro residues" evidence="1">
    <location>
        <begin position="8"/>
        <end position="17"/>
    </location>
</feature>
<dbReference type="Pfam" id="PF10756">
    <property type="entry name" value="bPH_6"/>
    <property type="match status" value="1"/>
</dbReference>
<dbReference type="EMBL" id="CAEZYQ010000028">
    <property type="protein sequence ID" value="CAB4763669.1"/>
    <property type="molecule type" value="Genomic_DNA"/>
</dbReference>
<evidence type="ECO:0000313" key="4">
    <source>
        <dbReference type="EMBL" id="CAB4763669.1"/>
    </source>
</evidence>
<feature type="transmembrane region" description="Helical" evidence="2">
    <location>
        <begin position="61"/>
        <end position="81"/>
    </location>
</feature>
<dbReference type="AlphaFoldDB" id="A0A6J6UYA9"/>
<name>A0A6J6UYA9_9ZZZZ</name>
<keyword evidence="2" id="KW-0472">Membrane</keyword>
<reference evidence="4" key="1">
    <citation type="submission" date="2020-05" db="EMBL/GenBank/DDBJ databases">
        <authorList>
            <person name="Chiriac C."/>
            <person name="Salcher M."/>
            <person name="Ghai R."/>
            <person name="Kavagutti S V."/>
        </authorList>
    </citation>
    <scope>NUCLEOTIDE SEQUENCE</scope>
</reference>
<keyword evidence="2" id="KW-1133">Transmembrane helix</keyword>
<feature type="region of interest" description="Disordered" evidence="1">
    <location>
        <begin position="1"/>
        <end position="20"/>
    </location>
</feature>
<feature type="domain" description="Low molecular weight protein antigen 6 PH" evidence="3">
    <location>
        <begin position="82"/>
        <end position="151"/>
    </location>
</feature>
<evidence type="ECO:0000256" key="1">
    <source>
        <dbReference type="SAM" id="MobiDB-lite"/>
    </source>
</evidence>
<keyword evidence="2" id="KW-0812">Transmembrane</keyword>
<organism evidence="4">
    <name type="scientific">freshwater metagenome</name>
    <dbReference type="NCBI Taxonomy" id="449393"/>
    <lineage>
        <taxon>unclassified sequences</taxon>
        <taxon>metagenomes</taxon>
        <taxon>ecological metagenomes</taxon>
    </lineage>
</organism>
<gene>
    <name evidence="4" type="ORF">UFOPK2761_02843</name>
</gene>
<sequence length="159" mass="17246">MPAASEPGPRPQPPLAPTLPHTWRPLGPRLVGTVLGVGLVVVYAAAWLSFDQEVRDAFTGFQIGTVFTLTGLGLFCVYALVRSRATATRDGLLVVNGYRRRQLAWEQIVEVRLSPGAPWVVLDLADGTTCNVMAIQGSDGSHARKCARQLRALVMELPR</sequence>
<dbReference type="InterPro" id="IPR019692">
    <property type="entry name" value="CFP-6_PH"/>
</dbReference>
<evidence type="ECO:0000259" key="3">
    <source>
        <dbReference type="Pfam" id="PF10756"/>
    </source>
</evidence>
<accession>A0A6J6UYA9</accession>
<protein>
    <submittedName>
        <fullName evidence="4">Unannotated protein</fullName>
    </submittedName>
</protein>